<reference evidence="1 2" key="2">
    <citation type="journal article" date="2022" name="Mol. Ecol. Resour.">
        <title>The genomes of chicory, endive, great burdock and yacon provide insights into Asteraceae paleo-polyploidization history and plant inulin production.</title>
        <authorList>
            <person name="Fan W."/>
            <person name="Wang S."/>
            <person name="Wang H."/>
            <person name="Wang A."/>
            <person name="Jiang F."/>
            <person name="Liu H."/>
            <person name="Zhao H."/>
            <person name="Xu D."/>
            <person name="Zhang Y."/>
        </authorList>
    </citation>
    <scope>NUCLEOTIDE SEQUENCE [LARGE SCALE GENOMIC DNA]</scope>
    <source>
        <strain evidence="2">cv. Yunnan</strain>
        <tissue evidence="1">Leaves</tissue>
    </source>
</reference>
<sequence length="1218" mass="133591">MLLWSLNSQEYHAPKMSYPFNTSFQKSSHGNNQNSPSKHVALVSQQSNLGGESYDWSAHSEDMMKALNKDIVELADQNNILKIQQEDLLVKLKNVISELAVAKDEEKSEKDCDRGKCVSESVCFPYPTPVAHLDLRFYDTTCPGFQVLAFNSIAKVVLVLLSMAASLLRLQFHDCMVEGCDASVLLDVPMGERIFAPNLASTRGFEVIDAIKLGVENLCLGIMSCADILAIVTRNAVVMVGGPFWTVKNERRDSTNGRSLLADTSIPGFPYPTPVAHLDLRFYDTTCPGFQVLVFNSIAKVVLVLLRMAASLLRLKFHDCMVEGCDASVLLKVPRCERTVAPNLDLARGFKVIDAIKLEVENISLGIVSFANILAIVTRNAEVMVGGPFWTVKNGRRDSTNGSSLLADTSIPDRDSSLDLVVSVLLRILASLLRLQFHDCIVQGCDASVLLDVPGGERTVVPNLASTSGFEVIDAIKLEVENLFLGIVFCADILAIVTRNAVVIVGGHFWTMKNGRRDLTNGRSLLADTSIPGLDSSLDLFIAKFDEKGLITWDLVALPRAHTIGRAQCRVYLHRFSIVATLEKSKLVYTYRHSVYSSSIPSAISTLRWLTSFLYCSLLQLPQWLFSFMYRSGFPYPTLVVHLDLRFYDTTCPCFQVLVFNSISKVVLVLLRMAASLLRLQFHDCMVEGCDASVLLDVPMGERIFAPNMASARGFEVIDASKLEVENLYLGIVSCVFILAIVTRNAVVMVGGPFWTVKNGRRDSTNGSSLLADTSIPGRDSSLDLLISTLAEKGLTTWDLVALPGAHTIGRFPYPTPVAHLDLRFYDTTCPCFQVLVFNSIAKVVLVLLRMAASLLRLKFHDGPFWTVKNGRRDSTNGSSLLAGTSIPDRDSSLDLVVLVLLRMAASLLRLQFHDCMVEGCDASVLLDVPMGERIFAPNLASARGFEVIDASKLEVENLYLGIVSCVFILAIVTRNAVVMVGGPFWTVKNGRRDSTNGSSLLADTSIPGRDSSLDLLISTLAEKGLTTWDLVALPGAHTIGRFPYPTPVAHLDLRFYDTTCTCFQVLVFNSIAKVVLVLLRMAASLLRLKFHDGMVEGCDTSVLLVVTRGERTVAPNLSLARGFKVIDAIKLEEENIFLRIVCFADILALITRNAEVMVGGPFWTVKNGRRDSTNGSSLLAGTSIPDRDSSLDLVIAKFAKKGLTNCDLAPYTIGRAQ</sequence>
<reference evidence="2" key="1">
    <citation type="journal article" date="2022" name="Mol. Ecol. Resour.">
        <title>The genomes of chicory, endive, great burdock and yacon provide insights into Asteraceae palaeo-polyploidization history and plant inulin production.</title>
        <authorList>
            <person name="Fan W."/>
            <person name="Wang S."/>
            <person name="Wang H."/>
            <person name="Wang A."/>
            <person name="Jiang F."/>
            <person name="Liu H."/>
            <person name="Zhao H."/>
            <person name="Xu D."/>
            <person name="Zhang Y."/>
        </authorList>
    </citation>
    <scope>NUCLEOTIDE SEQUENCE [LARGE SCALE GENOMIC DNA]</scope>
    <source>
        <strain evidence="2">cv. Yunnan</strain>
    </source>
</reference>
<protein>
    <submittedName>
        <fullName evidence="1">Uncharacterized protein</fullName>
    </submittedName>
</protein>
<dbReference type="EMBL" id="CM042044">
    <property type="protein sequence ID" value="KAI3687226.1"/>
    <property type="molecule type" value="Genomic_DNA"/>
</dbReference>
<accession>A0ACB8YPQ8</accession>
<evidence type="ECO:0000313" key="2">
    <source>
        <dbReference type="Proteomes" id="UP001056120"/>
    </source>
</evidence>
<organism evidence="1 2">
    <name type="scientific">Smallanthus sonchifolius</name>
    <dbReference type="NCBI Taxonomy" id="185202"/>
    <lineage>
        <taxon>Eukaryota</taxon>
        <taxon>Viridiplantae</taxon>
        <taxon>Streptophyta</taxon>
        <taxon>Embryophyta</taxon>
        <taxon>Tracheophyta</taxon>
        <taxon>Spermatophyta</taxon>
        <taxon>Magnoliopsida</taxon>
        <taxon>eudicotyledons</taxon>
        <taxon>Gunneridae</taxon>
        <taxon>Pentapetalae</taxon>
        <taxon>asterids</taxon>
        <taxon>campanulids</taxon>
        <taxon>Asterales</taxon>
        <taxon>Asteraceae</taxon>
        <taxon>Asteroideae</taxon>
        <taxon>Heliantheae alliance</taxon>
        <taxon>Millerieae</taxon>
        <taxon>Smallanthus</taxon>
    </lineage>
</organism>
<keyword evidence="2" id="KW-1185">Reference proteome</keyword>
<evidence type="ECO:0000313" key="1">
    <source>
        <dbReference type="EMBL" id="KAI3687226.1"/>
    </source>
</evidence>
<name>A0ACB8YPQ8_9ASTR</name>
<gene>
    <name evidence="1" type="ORF">L1987_80920</name>
</gene>
<comment type="caution">
    <text evidence="1">The sequence shown here is derived from an EMBL/GenBank/DDBJ whole genome shotgun (WGS) entry which is preliminary data.</text>
</comment>
<proteinExistence type="predicted"/>
<dbReference type="Proteomes" id="UP001056120">
    <property type="component" value="Linkage Group LG27"/>
</dbReference>